<proteinExistence type="predicted"/>
<comment type="caution">
    <text evidence="1">The sequence shown here is derived from an EMBL/GenBank/DDBJ whole genome shotgun (WGS) entry which is preliminary data.</text>
</comment>
<gene>
    <name evidence="1" type="ORF">M0654_05965</name>
</gene>
<dbReference type="Pfam" id="PF19551">
    <property type="entry name" value="DUF6074"/>
    <property type="match status" value="1"/>
</dbReference>
<reference evidence="1 2" key="1">
    <citation type="submission" date="2022-04" db="EMBL/GenBank/DDBJ databases">
        <title>Rhizobium coralii sp. nov., isolated from coral Turbinaria peltata.</title>
        <authorList>
            <person name="Sun H."/>
        </authorList>
    </citation>
    <scope>NUCLEOTIDE SEQUENCE [LARGE SCALE GENOMIC DNA]</scope>
    <source>
        <strain evidence="1 2">NTR19</strain>
    </source>
</reference>
<sequence length="84" mass="9173">MTVLQFPADRRAADIKRCAMKLLDLHGEAANRFWRAEMAELAASLRAQGASETELSLQAGMFMQAVQAEMQRAYGPDLAESTAG</sequence>
<evidence type="ECO:0000313" key="2">
    <source>
        <dbReference type="Proteomes" id="UP001202827"/>
    </source>
</evidence>
<name>A0ABT0INS9_9HYPH</name>
<dbReference type="EMBL" id="JALPRY010000007">
    <property type="protein sequence ID" value="MCK8779528.1"/>
    <property type="molecule type" value="Genomic_DNA"/>
</dbReference>
<organism evidence="1 2">
    <name type="scientific">Neorhizobium turbinariae</name>
    <dbReference type="NCBI Taxonomy" id="2937795"/>
    <lineage>
        <taxon>Bacteria</taxon>
        <taxon>Pseudomonadati</taxon>
        <taxon>Pseudomonadota</taxon>
        <taxon>Alphaproteobacteria</taxon>
        <taxon>Hyphomicrobiales</taxon>
        <taxon>Rhizobiaceae</taxon>
        <taxon>Rhizobium/Agrobacterium group</taxon>
        <taxon>Neorhizobium</taxon>
    </lineage>
</organism>
<dbReference type="InterPro" id="IPR045720">
    <property type="entry name" value="DUF6074"/>
</dbReference>
<protein>
    <submittedName>
        <fullName evidence="1">DUF6074 family protein</fullName>
    </submittedName>
</protein>
<accession>A0ABT0INS9</accession>
<dbReference type="Proteomes" id="UP001202827">
    <property type="component" value="Unassembled WGS sequence"/>
</dbReference>
<keyword evidence="2" id="KW-1185">Reference proteome</keyword>
<evidence type="ECO:0000313" key="1">
    <source>
        <dbReference type="EMBL" id="MCK8779528.1"/>
    </source>
</evidence>